<dbReference type="Pfam" id="PF00483">
    <property type="entry name" value="NTP_transferase"/>
    <property type="match status" value="1"/>
</dbReference>
<dbReference type="InterPro" id="IPR014710">
    <property type="entry name" value="RmlC-like_jellyroll"/>
</dbReference>
<organism evidence="13 14">
    <name type="scientific">Thiosulfativibrio zosterae</name>
    <dbReference type="NCBI Taxonomy" id="2675053"/>
    <lineage>
        <taxon>Bacteria</taxon>
        <taxon>Pseudomonadati</taxon>
        <taxon>Pseudomonadota</taxon>
        <taxon>Gammaproteobacteria</taxon>
        <taxon>Thiotrichales</taxon>
        <taxon>Piscirickettsiaceae</taxon>
        <taxon>Thiosulfativibrio</taxon>
    </lineage>
</organism>
<dbReference type="SUPFAM" id="SSF51182">
    <property type="entry name" value="RmlC-like cupins"/>
    <property type="match status" value="1"/>
</dbReference>
<dbReference type="InterPro" id="IPR049577">
    <property type="entry name" value="GMPP_N"/>
</dbReference>
<keyword evidence="4" id="KW-0808">Transferase</keyword>
<comment type="catalytic activity">
    <reaction evidence="8">
        <text>alpha-D-mannose 1-phosphate + GTP + H(+) = GDP-alpha-D-mannose + diphosphate</text>
        <dbReference type="Rhea" id="RHEA:15229"/>
        <dbReference type="ChEBI" id="CHEBI:15378"/>
        <dbReference type="ChEBI" id="CHEBI:33019"/>
        <dbReference type="ChEBI" id="CHEBI:37565"/>
        <dbReference type="ChEBI" id="CHEBI:57527"/>
        <dbReference type="ChEBI" id="CHEBI:58409"/>
        <dbReference type="EC" id="2.7.7.13"/>
    </reaction>
</comment>
<dbReference type="Pfam" id="PF01050">
    <property type="entry name" value="MannoseP_isomer"/>
    <property type="match status" value="1"/>
</dbReference>
<dbReference type="GO" id="GO:0004475">
    <property type="term" value="F:mannose-1-phosphate guanylyltransferase (GTP) activity"/>
    <property type="evidence" value="ECO:0007669"/>
    <property type="project" value="UniProtKB-EC"/>
</dbReference>
<dbReference type="UniPathway" id="UPA00126">
    <property type="reaction ID" value="UER00930"/>
</dbReference>
<dbReference type="Pfam" id="PF22640">
    <property type="entry name" value="ManC_GMP_beta-helix"/>
    <property type="match status" value="1"/>
</dbReference>
<evidence type="ECO:0000256" key="1">
    <source>
        <dbReference type="ARBA" id="ARBA00004823"/>
    </source>
</evidence>
<keyword evidence="5" id="KW-0548">Nucleotidyltransferase</keyword>
<dbReference type="InterPro" id="IPR005835">
    <property type="entry name" value="NTP_transferase_dom"/>
</dbReference>
<evidence type="ECO:0000259" key="11">
    <source>
        <dbReference type="Pfam" id="PF01050"/>
    </source>
</evidence>
<feature type="domain" description="Nucleotidyl transferase" evidence="10">
    <location>
        <begin position="3"/>
        <end position="267"/>
    </location>
</feature>
<dbReference type="AlphaFoldDB" id="A0A6F8PR43"/>
<dbReference type="InterPro" id="IPR029044">
    <property type="entry name" value="Nucleotide-diphossugar_trans"/>
</dbReference>
<evidence type="ECO:0000256" key="6">
    <source>
        <dbReference type="ARBA" id="ARBA00022741"/>
    </source>
</evidence>
<keyword evidence="14" id="KW-1185">Reference proteome</keyword>
<sequence length="461" mass="51717">MINIILCGGSGTRLWPLSRTMLPKQFVRLFNNRSLFQDTVLRNQPVCSHSMIVSNKEQYFLAVDQLSQIHSHNAQFLLEPVGRNTAPAIALACMALDADDLVLVTTSDHLVKNQAAYEAAVLEAKALAEQGNLVTFGIKPTYPEVGFGYIEANGHEVLSFKEKPDVKTAQSYIDQGNYYWNSGMFCFKAGVFLDELKHYAPEMHQACLNAMPKDGFKLEIRIELDTMNAIPEDSIDYAVMEKSRKVKVVPCDMGWSDLGSFDALFDEVKQPGLENAVLSRLDDSPEPICIDSSNNLIVARERQIALVDVEDLLVIDTSDAILISKKGSSQKVKAVVAQIKKQAPELADIHRLAFRPWGTYEVLQDSEQYKVKRIVVKPGSKLSLQKHFHRNEHWIVVSGTATVTVDQDVFLVRPNESTYIQMGQLHRLENQGKIDLVMIEVQVGEYTGEDDIVRVDDIYGR</sequence>
<keyword evidence="6" id="KW-0547">Nucleotide-binding</keyword>
<gene>
    <name evidence="13" type="primary">xanB</name>
    <name evidence="13" type="ORF">THMIRHAT_22440</name>
</gene>
<dbReference type="NCBIfam" id="TIGR01479">
    <property type="entry name" value="GMP_PMI"/>
    <property type="match status" value="1"/>
</dbReference>
<dbReference type="RefSeq" id="WP_173292212.1">
    <property type="nucleotide sequence ID" value="NZ_AP021888.1"/>
</dbReference>
<evidence type="ECO:0000256" key="5">
    <source>
        <dbReference type="ARBA" id="ARBA00022695"/>
    </source>
</evidence>
<dbReference type="FunFam" id="3.90.550.10:FF:000046">
    <property type="entry name" value="Mannose-1-phosphate guanylyltransferase (GDP)"/>
    <property type="match status" value="1"/>
</dbReference>
<name>A0A6F8PR43_9GAMM</name>
<evidence type="ECO:0000256" key="7">
    <source>
        <dbReference type="ARBA" id="ARBA00023134"/>
    </source>
</evidence>
<dbReference type="EMBL" id="AP021888">
    <property type="protein sequence ID" value="BBP44498.1"/>
    <property type="molecule type" value="Genomic_DNA"/>
</dbReference>
<dbReference type="Proteomes" id="UP000501466">
    <property type="component" value="Chromosome"/>
</dbReference>
<dbReference type="CDD" id="cd02509">
    <property type="entry name" value="GDP-M1P_Guanylyltransferase"/>
    <property type="match status" value="1"/>
</dbReference>
<dbReference type="InterPro" id="IPR006375">
    <property type="entry name" value="Man1P_GuaTrfase/Man6P_Isoase"/>
</dbReference>
<proteinExistence type="inferred from homology"/>
<keyword evidence="7" id="KW-0342">GTP-binding</keyword>
<dbReference type="Gene3D" id="3.90.550.10">
    <property type="entry name" value="Spore Coat Polysaccharide Biosynthesis Protein SpsA, Chain A"/>
    <property type="match status" value="1"/>
</dbReference>
<evidence type="ECO:0000259" key="10">
    <source>
        <dbReference type="Pfam" id="PF00483"/>
    </source>
</evidence>
<feature type="domain" description="MannoseP isomerase/GMP-like beta-helix" evidence="12">
    <location>
        <begin position="288"/>
        <end position="338"/>
    </location>
</feature>
<evidence type="ECO:0000313" key="14">
    <source>
        <dbReference type="Proteomes" id="UP000501466"/>
    </source>
</evidence>
<dbReference type="GO" id="GO:0000271">
    <property type="term" value="P:polysaccharide biosynthetic process"/>
    <property type="evidence" value="ECO:0007669"/>
    <property type="project" value="InterPro"/>
</dbReference>
<protein>
    <recommendedName>
        <fullName evidence="3">mannose-1-phosphate guanylyltransferase</fullName>
        <ecNumber evidence="3">2.7.7.13</ecNumber>
    </recommendedName>
</protein>
<evidence type="ECO:0000256" key="9">
    <source>
        <dbReference type="RuleBase" id="RU004190"/>
    </source>
</evidence>
<dbReference type="FunFam" id="2.60.120.10:FF:000032">
    <property type="entry name" value="Mannose-1-phosphate guanylyltransferase/mannose-6-phosphate isomerase"/>
    <property type="match status" value="1"/>
</dbReference>
<reference evidence="14" key="1">
    <citation type="submission" date="2019-11" db="EMBL/GenBank/DDBJ databases">
        <title>Isolation and characterization of two novel species in the genus Thiomicrorhabdus.</title>
        <authorList>
            <person name="Mochizuki J."/>
            <person name="Kojima H."/>
            <person name="Fukui M."/>
        </authorList>
    </citation>
    <scope>NUCLEOTIDE SEQUENCE [LARGE SCALE GENOMIC DNA]</scope>
    <source>
        <strain evidence="14">AkT22</strain>
    </source>
</reference>
<dbReference type="InterPro" id="IPR001538">
    <property type="entry name" value="Man6P_isomerase-2_C"/>
</dbReference>
<evidence type="ECO:0000256" key="3">
    <source>
        <dbReference type="ARBA" id="ARBA00012387"/>
    </source>
</evidence>
<accession>A0A6F8PR43</accession>
<feature type="domain" description="Mannose-6-phosphate isomerase type II C-terminal" evidence="11">
    <location>
        <begin position="346"/>
        <end position="457"/>
    </location>
</feature>
<dbReference type="InterPro" id="IPR011051">
    <property type="entry name" value="RmlC_Cupin_sf"/>
</dbReference>
<evidence type="ECO:0000259" key="12">
    <source>
        <dbReference type="Pfam" id="PF22640"/>
    </source>
</evidence>
<comment type="pathway">
    <text evidence="1">Nucleotide-sugar biosynthesis; GDP-alpha-D-mannose biosynthesis; GDP-alpha-D-mannose from alpha-D-mannose 1-phosphate (GTP route): step 1/1.</text>
</comment>
<evidence type="ECO:0000256" key="4">
    <source>
        <dbReference type="ARBA" id="ARBA00022679"/>
    </source>
</evidence>
<dbReference type="KEGG" id="tzo:THMIRHAT_22440"/>
<dbReference type="GO" id="GO:0005525">
    <property type="term" value="F:GTP binding"/>
    <property type="evidence" value="ECO:0007669"/>
    <property type="project" value="UniProtKB-KW"/>
</dbReference>
<dbReference type="EC" id="2.7.7.13" evidence="3"/>
<dbReference type="CDD" id="cd02213">
    <property type="entry name" value="cupin_PMI_typeII_C"/>
    <property type="match status" value="1"/>
</dbReference>
<dbReference type="PANTHER" id="PTHR46390:SF1">
    <property type="entry name" value="MANNOSE-1-PHOSPHATE GUANYLYLTRANSFERASE"/>
    <property type="match status" value="1"/>
</dbReference>
<dbReference type="SUPFAM" id="SSF53448">
    <property type="entry name" value="Nucleotide-diphospho-sugar transferases"/>
    <property type="match status" value="1"/>
</dbReference>
<dbReference type="PANTHER" id="PTHR46390">
    <property type="entry name" value="MANNOSE-1-PHOSPHATE GUANYLYLTRANSFERASE"/>
    <property type="match status" value="1"/>
</dbReference>
<evidence type="ECO:0000313" key="13">
    <source>
        <dbReference type="EMBL" id="BBP44498.1"/>
    </source>
</evidence>
<evidence type="ECO:0000256" key="2">
    <source>
        <dbReference type="ARBA" id="ARBA00006115"/>
    </source>
</evidence>
<dbReference type="InterPro" id="IPR054566">
    <property type="entry name" value="ManC/GMP-like_b-helix"/>
</dbReference>
<dbReference type="InterPro" id="IPR051161">
    <property type="entry name" value="Mannose-6P_isomerase_type2"/>
</dbReference>
<comment type="similarity">
    <text evidence="2 9">Belongs to the mannose-6-phosphate isomerase type 2 family.</text>
</comment>
<dbReference type="GO" id="GO:0009298">
    <property type="term" value="P:GDP-mannose biosynthetic process"/>
    <property type="evidence" value="ECO:0007669"/>
    <property type="project" value="UniProtKB-UniPathway"/>
</dbReference>
<dbReference type="Gene3D" id="2.60.120.10">
    <property type="entry name" value="Jelly Rolls"/>
    <property type="match status" value="1"/>
</dbReference>
<evidence type="ECO:0000256" key="8">
    <source>
        <dbReference type="ARBA" id="ARBA00047343"/>
    </source>
</evidence>